<feature type="transmembrane region" description="Helical" evidence="1">
    <location>
        <begin position="313"/>
        <end position="332"/>
    </location>
</feature>
<dbReference type="PANTHER" id="PTHR12126">
    <property type="entry name" value="NADH-UBIQUINONE OXIDOREDUCTASE 39 KDA SUBUNIT-RELATED"/>
    <property type="match status" value="1"/>
</dbReference>
<dbReference type="PANTHER" id="PTHR12126:SF11">
    <property type="entry name" value="NADH DEHYDROGENASE [UBIQUINONE] 1 ALPHA SUBCOMPLEX SUBUNIT 9, MITOCHONDRIAL"/>
    <property type="match status" value="1"/>
</dbReference>
<reference evidence="3" key="1">
    <citation type="journal article" date="2015" name="Int. J. Syst. Evol. Microbiol.">
        <title>Rhizobium alvei sp. nov., isolated from a freshwater river.</title>
        <authorList>
            <person name="Sheu S.Y."/>
            <person name="Huang H.W."/>
            <person name="Young C.C."/>
            <person name="Chen W.M."/>
        </authorList>
    </citation>
    <scope>NUCLEOTIDE SEQUENCE</scope>
    <source>
        <strain evidence="3">TNR-22</strain>
    </source>
</reference>
<dbReference type="InterPro" id="IPR025695">
    <property type="entry name" value="DoxX-like"/>
</dbReference>
<feature type="domain" description="NAD(P)-binding" evidence="2">
    <location>
        <begin position="7"/>
        <end position="150"/>
    </location>
</feature>
<feature type="transmembrane region" description="Helical" evidence="1">
    <location>
        <begin position="344"/>
        <end position="368"/>
    </location>
</feature>
<accession>A0ABT8YJB7</accession>
<dbReference type="Pfam" id="PF13460">
    <property type="entry name" value="NAD_binding_10"/>
    <property type="match status" value="1"/>
</dbReference>
<reference evidence="3" key="2">
    <citation type="submission" date="2023-07" db="EMBL/GenBank/DDBJ databases">
        <authorList>
            <person name="Shen H."/>
        </authorList>
    </citation>
    <scope>NUCLEOTIDE SEQUENCE</scope>
    <source>
        <strain evidence="3">TNR-22</strain>
    </source>
</reference>
<keyword evidence="4" id="KW-1185">Reference proteome</keyword>
<proteinExistence type="predicted"/>
<dbReference type="Pfam" id="PF13781">
    <property type="entry name" value="DoxX_3"/>
    <property type="match status" value="1"/>
</dbReference>
<evidence type="ECO:0000313" key="4">
    <source>
        <dbReference type="Proteomes" id="UP001174932"/>
    </source>
</evidence>
<dbReference type="EMBL" id="JAUOZU010000005">
    <property type="protein sequence ID" value="MDO6963428.1"/>
    <property type="molecule type" value="Genomic_DNA"/>
</dbReference>
<name>A0ABT8YJB7_9HYPH</name>
<keyword evidence="1" id="KW-0472">Membrane</keyword>
<dbReference type="InterPro" id="IPR051207">
    <property type="entry name" value="ComplexI_NDUFA9_subunit"/>
</dbReference>
<dbReference type="SUPFAM" id="SSF51735">
    <property type="entry name" value="NAD(P)-binding Rossmann-fold domains"/>
    <property type="match status" value="1"/>
</dbReference>
<dbReference type="RefSeq" id="WP_304375335.1">
    <property type="nucleotide sequence ID" value="NZ_JAUOZU010000005.1"/>
</dbReference>
<comment type="caution">
    <text evidence="3">The sequence shown here is derived from an EMBL/GenBank/DDBJ whole genome shotgun (WGS) entry which is preliminary data.</text>
</comment>
<protein>
    <submittedName>
        <fullName evidence="3">SDR family oxidoreductase</fullName>
    </submittedName>
</protein>
<feature type="transmembrane region" description="Helical" evidence="1">
    <location>
        <begin position="406"/>
        <end position="423"/>
    </location>
</feature>
<keyword evidence="1" id="KW-1133">Transmembrane helix</keyword>
<organism evidence="3 4">
    <name type="scientific">Rhizobium alvei</name>
    <dbReference type="NCBI Taxonomy" id="1132659"/>
    <lineage>
        <taxon>Bacteria</taxon>
        <taxon>Pseudomonadati</taxon>
        <taxon>Pseudomonadota</taxon>
        <taxon>Alphaproteobacteria</taxon>
        <taxon>Hyphomicrobiales</taxon>
        <taxon>Rhizobiaceae</taxon>
        <taxon>Rhizobium/Agrobacterium group</taxon>
        <taxon>Rhizobium</taxon>
    </lineage>
</organism>
<sequence>MHILVLGATGFIGSAVATRLIADGHAVTGLGRDLARASRLNQNINWLKADLSNLTQASDWTPVLADIDMVINCAGALQDGLRDDLAAVQAMAMIALYAAAKPAGIRRIIQISAETEGAASDTAFLATKRQADDALKASSLEWVILRPSLVIGRNAYGGTALLRGLAALPFALPLVHADRRVATVALDDVAEAVSRAVSGDIVAGSDYALTGPETMRLSDVVIAHRRWLGLREAPFIALPDSFARPISAMADLAGWLGWRSPLRSTAMRVMVEGVHATSEVAPMPFLSLDSTLGRHSSGIQDLWFARLYLLKPILILILSLFWLVSGLVPFFALDQAASHFHPFLSPALSTATVVATSLADIALGLLLLYRPTARLALLGQIGLATAYLLGGSLLEPALWLDPIGPYVKVLPAILLTLVTLAILEER</sequence>
<keyword evidence="1" id="KW-0812">Transmembrane</keyword>
<dbReference type="InterPro" id="IPR016040">
    <property type="entry name" value="NAD(P)-bd_dom"/>
</dbReference>
<evidence type="ECO:0000313" key="3">
    <source>
        <dbReference type="EMBL" id="MDO6963428.1"/>
    </source>
</evidence>
<dbReference type="Proteomes" id="UP001174932">
    <property type="component" value="Unassembled WGS sequence"/>
</dbReference>
<dbReference type="InterPro" id="IPR036291">
    <property type="entry name" value="NAD(P)-bd_dom_sf"/>
</dbReference>
<evidence type="ECO:0000256" key="1">
    <source>
        <dbReference type="SAM" id="Phobius"/>
    </source>
</evidence>
<feature type="transmembrane region" description="Helical" evidence="1">
    <location>
        <begin position="375"/>
        <end position="394"/>
    </location>
</feature>
<gene>
    <name evidence="3" type="ORF">Q4481_05625</name>
</gene>
<evidence type="ECO:0000259" key="2">
    <source>
        <dbReference type="Pfam" id="PF13460"/>
    </source>
</evidence>
<dbReference type="Gene3D" id="3.40.50.720">
    <property type="entry name" value="NAD(P)-binding Rossmann-like Domain"/>
    <property type="match status" value="1"/>
</dbReference>